<name>A0A562MNT0_9SPHI</name>
<comment type="caution">
    <text evidence="2">The sequence shown here is derived from an EMBL/GenBank/DDBJ whole genome shotgun (WGS) entry which is preliminary data.</text>
</comment>
<evidence type="ECO:0000313" key="3">
    <source>
        <dbReference type="Proteomes" id="UP000315908"/>
    </source>
</evidence>
<keyword evidence="1" id="KW-0812">Transmembrane</keyword>
<protein>
    <recommendedName>
        <fullName evidence="4">DoxX-like protein</fullName>
    </recommendedName>
</protein>
<evidence type="ECO:0000313" key="2">
    <source>
        <dbReference type="EMBL" id="TWI21584.1"/>
    </source>
</evidence>
<feature type="transmembrane region" description="Helical" evidence="1">
    <location>
        <begin position="24"/>
        <end position="44"/>
    </location>
</feature>
<accession>A0A562MNT0</accession>
<keyword evidence="1" id="KW-0472">Membrane</keyword>
<feature type="transmembrane region" description="Helical" evidence="1">
    <location>
        <begin position="104"/>
        <end position="123"/>
    </location>
</feature>
<feature type="transmembrane region" description="Helical" evidence="1">
    <location>
        <begin position="80"/>
        <end position="98"/>
    </location>
</feature>
<gene>
    <name evidence="2" type="ORF">IQ31_01716</name>
</gene>
<dbReference type="Proteomes" id="UP000315908">
    <property type="component" value="Unassembled WGS sequence"/>
</dbReference>
<organism evidence="2 3">
    <name type="scientific">Sphingobacterium siyangense</name>
    <dbReference type="NCBI Taxonomy" id="459529"/>
    <lineage>
        <taxon>Bacteria</taxon>
        <taxon>Pseudomonadati</taxon>
        <taxon>Bacteroidota</taxon>
        <taxon>Sphingobacteriia</taxon>
        <taxon>Sphingobacteriales</taxon>
        <taxon>Sphingobacteriaceae</taxon>
        <taxon>Sphingobacterium</taxon>
    </lineage>
</organism>
<evidence type="ECO:0008006" key="4">
    <source>
        <dbReference type="Google" id="ProtNLM"/>
    </source>
</evidence>
<proteinExistence type="predicted"/>
<keyword evidence="1" id="KW-1133">Transmembrane helix</keyword>
<evidence type="ECO:0000256" key="1">
    <source>
        <dbReference type="SAM" id="Phobius"/>
    </source>
</evidence>
<reference evidence="2 3" key="1">
    <citation type="journal article" date="2015" name="Stand. Genomic Sci.">
        <title>Genomic Encyclopedia of Bacterial and Archaeal Type Strains, Phase III: the genomes of soil and plant-associated and newly described type strains.</title>
        <authorList>
            <person name="Whitman W.B."/>
            <person name="Woyke T."/>
            <person name="Klenk H.P."/>
            <person name="Zhou Y."/>
            <person name="Lilburn T.G."/>
            <person name="Beck B.J."/>
            <person name="De Vos P."/>
            <person name="Vandamme P."/>
            <person name="Eisen J.A."/>
            <person name="Garrity G."/>
            <person name="Hugenholtz P."/>
            <person name="Kyrpides N.C."/>
        </authorList>
    </citation>
    <scope>NUCLEOTIDE SEQUENCE [LARGE SCALE GENOMIC DNA]</scope>
    <source>
        <strain evidence="2 3">CGMCC 1.6855</strain>
    </source>
</reference>
<dbReference type="AlphaFoldDB" id="A0A562MNT0"/>
<dbReference type="EMBL" id="VLKR01000007">
    <property type="protein sequence ID" value="TWI21584.1"/>
    <property type="molecule type" value="Genomic_DNA"/>
</dbReference>
<feature type="transmembrane region" description="Helical" evidence="1">
    <location>
        <begin position="135"/>
        <end position="155"/>
    </location>
</feature>
<sequence length="294" mass="33683">MCIICFHFNLTSYSHNMNWKTLHLYLYTFCRYFMATVIISYAAAKLLETQFTSQPSVFDKPLSALSGFELTWYYFGYSKWYGNAIAVAQLISALLLFFRKTARIGVILFLTFIVNILLMDFAFDIQGAKGMATVLTLMAVFVLLSDYKAFYAFFIDSAPLFTDADRPNWFNKVSKIKFIYIPLAAIGIVTLLAVLKNKYLAKDELYGAWEHAITKERLYFEAAQHFQSKLPCSVKNATDGSYRVSADSLLFYPPKGNDDLGKDSLIYYSGKFSISGNELKIIQHNKTELFKRIR</sequence>
<feature type="transmembrane region" description="Helical" evidence="1">
    <location>
        <begin position="175"/>
        <end position="195"/>
    </location>
</feature>